<evidence type="ECO:0000256" key="7">
    <source>
        <dbReference type="RuleBase" id="RU003879"/>
    </source>
</evidence>
<keyword evidence="3" id="KW-1003">Cell membrane</keyword>
<evidence type="ECO:0000256" key="5">
    <source>
        <dbReference type="ARBA" id="ARBA00022989"/>
    </source>
</evidence>
<comment type="subcellular location">
    <subcellularLocation>
        <location evidence="1">Cell membrane</location>
        <topology evidence="1">Single-pass membrane protein</topology>
    </subcellularLocation>
    <subcellularLocation>
        <location evidence="7">Cell membrane</location>
        <topology evidence="7">Single-pass type II membrane protein</topology>
    </subcellularLocation>
</comment>
<evidence type="ECO:0000256" key="6">
    <source>
        <dbReference type="ARBA" id="ARBA00023136"/>
    </source>
</evidence>
<keyword evidence="6 8" id="KW-0472">Membrane</keyword>
<dbReference type="GO" id="GO:0015031">
    <property type="term" value="P:protein transport"/>
    <property type="evidence" value="ECO:0007669"/>
    <property type="project" value="UniProtKB-KW"/>
</dbReference>
<dbReference type="Gene3D" id="3.30.420.270">
    <property type="match status" value="1"/>
</dbReference>
<keyword evidence="7" id="KW-0653">Protein transport</keyword>
<evidence type="ECO:0000313" key="9">
    <source>
        <dbReference type="EMBL" id="PHK96643.1"/>
    </source>
</evidence>
<dbReference type="InterPro" id="IPR003400">
    <property type="entry name" value="ExbD"/>
</dbReference>
<name>A0A2C7AG37_9PROT</name>
<comment type="caution">
    <text evidence="9">The sequence shown here is derived from an EMBL/GenBank/DDBJ whole genome shotgun (WGS) entry which is preliminary data.</text>
</comment>
<dbReference type="PANTHER" id="PTHR30558:SF7">
    <property type="entry name" value="TOL-PAL SYSTEM PROTEIN TOLR"/>
    <property type="match status" value="1"/>
</dbReference>
<keyword evidence="5 8" id="KW-1133">Transmembrane helix</keyword>
<organism evidence="9 10">
    <name type="scientific">Teichococcus rhizosphaerae</name>
    <dbReference type="NCBI Taxonomy" id="1335062"/>
    <lineage>
        <taxon>Bacteria</taxon>
        <taxon>Pseudomonadati</taxon>
        <taxon>Pseudomonadota</taxon>
        <taxon>Alphaproteobacteria</taxon>
        <taxon>Acetobacterales</taxon>
        <taxon>Roseomonadaceae</taxon>
        <taxon>Roseomonas</taxon>
    </lineage>
</organism>
<dbReference type="GO" id="GO:0005886">
    <property type="term" value="C:plasma membrane"/>
    <property type="evidence" value="ECO:0007669"/>
    <property type="project" value="UniProtKB-SubCell"/>
</dbReference>
<dbReference type="PANTHER" id="PTHR30558">
    <property type="entry name" value="EXBD MEMBRANE COMPONENT OF PMF-DRIVEN MACROMOLECULE IMPORT SYSTEM"/>
    <property type="match status" value="1"/>
</dbReference>
<dbReference type="Proteomes" id="UP000223527">
    <property type="component" value="Unassembled WGS sequence"/>
</dbReference>
<dbReference type="GO" id="GO:0022857">
    <property type="term" value="F:transmembrane transporter activity"/>
    <property type="evidence" value="ECO:0007669"/>
    <property type="project" value="InterPro"/>
</dbReference>
<dbReference type="Pfam" id="PF02472">
    <property type="entry name" value="ExbD"/>
    <property type="match status" value="1"/>
</dbReference>
<accession>A0A2C7AG37</accession>
<keyword evidence="4 7" id="KW-0812">Transmembrane</keyword>
<sequence>MAFAGPSLGGGDDDGPLPMADMNVTPLVDVMLVLLIVFMVAAPMMVVGVPVELPKTAAPRAAAQRPPVVLTVAADSRVFIRQEEVPAAELAARLATLREEDPEAPVYVRGDRSVPYGEVLRVMGRITQAGITKVSLIAEAEPAGPAIRAR</sequence>
<reference evidence="9 10" key="1">
    <citation type="submission" date="2017-10" db="EMBL/GenBank/DDBJ databases">
        <authorList>
            <person name="Banno H."/>
            <person name="Chua N.-H."/>
        </authorList>
    </citation>
    <scope>NUCLEOTIDE SEQUENCE [LARGE SCALE GENOMIC DNA]</scope>
    <source>
        <strain evidence="9 10">YW11</strain>
    </source>
</reference>
<evidence type="ECO:0000256" key="2">
    <source>
        <dbReference type="ARBA" id="ARBA00005811"/>
    </source>
</evidence>
<keyword evidence="7" id="KW-0813">Transport</keyword>
<protein>
    <submittedName>
        <fullName evidence="9">Protein TolR</fullName>
    </submittedName>
</protein>
<proteinExistence type="inferred from homology"/>
<evidence type="ECO:0000256" key="8">
    <source>
        <dbReference type="SAM" id="Phobius"/>
    </source>
</evidence>
<evidence type="ECO:0000313" key="10">
    <source>
        <dbReference type="Proteomes" id="UP000223527"/>
    </source>
</evidence>
<feature type="transmembrane region" description="Helical" evidence="8">
    <location>
        <begin position="30"/>
        <end position="51"/>
    </location>
</feature>
<keyword evidence="10" id="KW-1185">Reference proteome</keyword>
<dbReference type="OrthoDB" id="9798629at2"/>
<evidence type="ECO:0000256" key="3">
    <source>
        <dbReference type="ARBA" id="ARBA00022475"/>
    </source>
</evidence>
<dbReference type="AlphaFoldDB" id="A0A2C7AG37"/>
<gene>
    <name evidence="9" type="ORF">CR162_01620</name>
</gene>
<evidence type="ECO:0000256" key="4">
    <source>
        <dbReference type="ARBA" id="ARBA00022692"/>
    </source>
</evidence>
<evidence type="ECO:0000256" key="1">
    <source>
        <dbReference type="ARBA" id="ARBA00004162"/>
    </source>
</evidence>
<dbReference type="RefSeq" id="WP_099093787.1">
    <property type="nucleotide sequence ID" value="NZ_PDNU01000002.1"/>
</dbReference>
<dbReference type="EMBL" id="PDNU01000002">
    <property type="protein sequence ID" value="PHK96643.1"/>
    <property type="molecule type" value="Genomic_DNA"/>
</dbReference>
<comment type="similarity">
    <text evidence="2 7">Belongs to the ExbD/TolR family.</text>
</comment>